<evidence type="ECO:0000313" key="1">
    <source>
        <dbReference type="Proteomes" id="UP000000437"/>
    </source>
</evidence>
<organism evidence="1 2">
    <name type="scientific">Danio rerio</name>
    <name type="common">Zebrafish</name>
    <name type="synonym">Brachydanio rerio</name>
    <dbReference type="NCBI Taxonomy" id="7955"/>
    <lineage>
        <taxon>Eukaryota</taxon>
        <taxon>Metazoa</taxon>
        <taxon>Chordata</taxon>
        <taxon>Craniata</taxon>
        <taxon>Vertebrata</taxon>
        <taxon>Euteleostomi</taxon>
        <taxon>Actinopterygii</taxon>
        <taxon>Neopterygii</taxon>
        <taxon>Teleostei</taxon>
        <taxon>Ostariophysi</taxon>
        <taxon>Cypriniformes</taxon>
        <taxon>Danionidae</taxon>
        <taxon>Danioninae</taxon>
        <taxon>Danio</taxon>
    </lineage>
</organism>
<keyword evidence="1" id="KW-1185">Reference proteome</keyword>
<accession>A0AC58IQL7</accession>
<sequence length="445" mass="50014">MMDIMENAEFQTQLTSIMETLAKTAVVEISKLFANNSSYLRLEISRFTSENESLKKKCRFLESELQSARKTAGKMNGTEAPLSRTGLTETAHRPEIDNVFGKEWCMNLWRHEESKSGEQGDAHLDSSVVIGEPVDLLEEEQNMIMIKEESFDDCSSETIEEDHDSPNVKVVIQEEIRKILPELDSKTVQNVVNHLWFVVGVEKTEDLSLVEVSDLKDLMEPIQCRKLVKTFRQRGVVSAASSPSMAYTCNQQPFKKIKLNPNHSSSVGSAGQTGPSQSLPSDVLTSDQTSVFSTSELSPPSTTSPHCSSVMFSTETQDTSNPQKHASQLNHQGVILPDICLNPVSMQEEKKLYLASVGQDGNPRPDRFAALLFKSLVPHKVYLDWSGTANYNGNRRKNALPNNLREEIADAVRRKFPDNKPSDWNKIKDRLNELLRKRRLAFPLT</sequence>
<reference evidence="2" key="1">
    <citation type="submission" date="2025-08" db="UniProtKB">
        <authorList>
            <consortium name="RefSeq"/>
        </authorList>
    </citation>
    <scope>IDENTIFICATION</scope>
    <source>
        <strain evidence="2">Tuebingen</strain>
        <tissue evidence="2">Fibroblasts and whole tissue</tissue>
    </source>
</reference>
<evidence type="ECO:0000313" key="2">
    <source>
        <dbReference type="RefSeq" id="XP_073796537.1"/>
    </source>
</evidence>
<proteinExistence type="predicted"/>
<protein>
    <submittedName>
        <fullName evidence="2">Uncharacterized protein isoform X1</fullName>
    </submittedName>
</protein>
<dbReference type="RefSeq" id="XP_073796537.1">
    <property type="nucleotide sequence ID" value="XM_073940436.1"/>
</dbReference>
<dbReference type="Proteomes" id="UP000000437">
    <property type="component" value="Chromosome 3"/>
</dbReference>
<name>A0AC58IQL7_DANRE</name>
<gene>
    <name evidence="2" type="primary">zgc:113210</name>
    <name evidence="2" type="synonym">znrg</name>
</gene>